<gene>
    <name evidence="1" type="ORF">ACFSJD_44825</name>
</gene>
<dbReference type="PANTHER" id="PTHR35271:SF1">
    <property type="entry name" value="ABC TRANSPORTER, SUBSTRATE-BINDING LIPOPROTEIN"/>
    <property type="match status" value="1"/>
</dbReference>
<dbReference type="SUPFAM" id="SSF53822">
    <property type="entry name" value="Periplasmic binding protein-like I"/>
    <property type="match status" value="1"/>
</dbReference>
<dbReference type="CDD" id="cd06325">
    <property type="entry name" value="PBP1_ABC_unchar_transporter"/>
    <property type="match status" value="1"/>
</dbReference>
<name>A0ABW4FAM6_9PSEU</name>
<comment type="caution">
    <text evidence="1">The sequence shown here is derived from an EMBL/GenBank/DDBJ whole genome shotgun (WGS) entry which is preliminary data.</text>
</comment>
<dbReference type="InterPro" id="IPR007487">
    <property type="entry name" value="ABC_transpt-TYRBP-like"/>
</dbReference>
<keyword evidence="2" id="KW-1185">Reference proteome</keyword>
<evidence type="ECO:0000313" key="1">
    <source>
        <dbReference type="EMBL" id="MFD1524671.1"/>
    </source>
</evidence>
<sequence>MRPLAERDSYHIGLLQIAPAAVIDATVRSFQDELSRSMAPKPVTFDVIDAQGDQSLIARAARDLAGSTDDALAVIGTPAVIALARQETHRPVIAIAMGDPVGAGVAESLDRPGGNVTGSVDYVDPAWLLDPIMTIRPAPTRLGTVYDPSNQNMVVWIDALRRAVAVHPGLKLVEATISGPADVPSAARSLVGRADAVLVGPDAAVLAGLPAVGSTIGGAGVPVYVSSGGASVDGVLASIGPDYPAVGVLTGRVAATVLLGTPVGEVPFGHPTGVKFVINKKTMDALGLSFPPAILGTATVR</sequence>
<dbReference type="Pfam" id="PF04392">
    <property type="entry name" value="ABC_sub_bind"/>
    <property type="match status" value="1"/>
</dbReference>
<protein>
    <submittedName>
        <fullName evidence="1">ABC transporter substrate-binding protein</fullName>
    </submittedName>
</protein>
<evidence type="ECO:0000313" key="2">
    <source>
        <dbReference type="Proteomes" id="UP001597114"/>
    </source>
</evidence>
<dbReference type="Gene3D" id="3.40.50.2300">
    <property type="match status" value="2"/>
</dbReference>
<dbReference type="InterPro" id="IPR028082">
    <property type="entry name" value="Peripla_BP_I"/>
</dbReference>
<proteinExistence type="predicted"/>
<dbReference type="Proteomes" id="UP001597114">
    <property type="component" value="Unassembled WGS sequence"/>
</dbReference>
<reference evidence="2" key="1">
    <citation type="journal article" date="2019" name="Int. J. Syst. Evol. Microbiol.">
        <title>The Global Catalogue of Microorganisms (GCM) 10K type strain sequencing project: providing services to taxonomists for standard genome sequencing and annotation.</title>
        <authorList>
            <consortium name="The Broad Institute Genomics Platform"/>
            <consortium name="The Broad Institute Genome Sequencing Center for Infectious Disease"/>
            <person name="Wu L."/>
            <person name="Ma J."/>
        </authorList>
    </citation>
    <scope>NUCLEOTIDE SEQUENCE [LARGE SCALE GENOMIC DNA]</scope>
    <source>
        <strain evidence="2">CCM 7043</strain>
    </source>
</reference>
<organism evidence="1 2">
    <name type="scientific">Pseudonocardia yunnanensis</name>
    <dbReference type="NCBI Taxonomy" id="58107"/>
    <lineage>
        <taxon>Bacteria</taxon>
        <taxon>Bacillati</taxon>
        <taxon>Actinomycetota</taxon>
        <taxon>Actinomycetes</taxon>
        <taxon>Pseudonocardiales</taxon>
        <taxon>Pseudonocardiaceae</taxon>
        <taxon>Pseudonocardia</taxon>
    </lineage>
</organism>
<accession>A0ABW4FAM6</accession>
<dbReference type="RefSeq" id="WP_344723468.1">
    <property type="nucleotide sequence ID" value="NZ_BAAAUS010000020.1"/>
</dbReference>
<dbReference type="PANTHER" id="PTHR35271">
    <property type="entry name" value="ABC TRANSPORTER, SUBSTRATE-BINDING LIPOPROTEIN-RELATED"/>
    <property type="match status" value="1"/>
</dbReference>
<dbReference type="EMBL" id="JBHUCO010000094">
    <property type="protein sequence ID" value="MFD1524671.1"/>
    <property type="molecule type" value="Genomic_DNA"/>
</dbReference>